<dbReference type="InterPro" id="IPR029044">
    <property type="entry name" value="Nucleotide-diphossugar_trans"/>
</dbReference>
<protein>
    <submittedName>
        <fullName evidence="2">NDP-sugar synthase</fullName>
    </submittedName>
</protein>
<dbReference type="AlphaFoldDB" id="A0A5M6ICT2"/>
<keyword evidence="3" id="KW-1185">Reference proteome</keyword>
<organism evidence="2 3">
    <name type="scientific">Roseospira marina</name>
    <dbReference type="NCBI Taxonomy" id="140057"/>
    <lineage>
        <taxon>Bacteria</taxon>
        <taxon>Pseudomonadati</taxon>
        <taxon>Pseudomonadota</taxon>
        <taxon>Alphaproteobacteria</taxon>
        <taxon>Rhodospirillales</taxon>
        <taxon>Rhodospirillaceae</taxon>
        <taxon>Roseospira</taxon>
    </lineage>
</organism>
<feature type="region of interest" description="Disordered" evidence="1">
    <location>
        <begin position="297"/>
        <end position="333"/>
    </location>
</feature>
<feature type="compositionally biased region" description="Low complexity" evidence="1">
    <location>
        <begin position="319"/>
        <end position="328"/>
    </location>
</feature>
<sequence>MVAIASRSRYASTLDSLRPSALALIRADRPVPGLACLSETVPPSLLPIAGKPLLFFTLEDLAAVGFSAVAIAIAPDDTSVRDAVGDASAWGLTVEWLQTDRRATNQALRRRIDPTMARPTLILDAMVLRSPSVRAALAAAESAPKSMLFNTRFGVHLIPPSTAGTPHGASDMPLDLSGDALPVRTLADYHTANMRTLSGHLGGLALDAPPATGPTPNADPVKPRNQGTQNGSIHIGAFTLVDGDAVLTGRVSISEGCVIGPDTVIRDSVVLPNTHVGAGLHIENAVLAGSVLLRNERSERTPPAVPQSEPPRPQPPRRPATAPGTSRPQTPTLMEKGFAGVLLTVSLGRHPRHRALASVVAGRMRLIGTGSEGPGDGPQGAFRPSDLLLGQDGDALERRLTDLVTLARLDGPGTLRILARGWRRLGR</sequence>
<dbReference type="EMBL" id="VWPJ01000006">
    <property type="protein sequence ID" value="KAA5606071.1"/>
    <property type="molecule type" value="Genomic_DNA"/>
</dbReference>
<dbReference type="OrthoDB" id="9814110at2"/>
<dbReference type="RefSeq" id="WP_150062002.1">
    <property type="nucleotide sequence ID" value="NZ_JACHII010000002.1"/>
</dbReference>
<accession>A0A5M6ICT2</accession>
<proteinExistence type="predicted"/>
<gene>
    <name evidence="2" type="ORF">F1188_08670</name>
</gene>
<comment type="caution">
    <text evidence="2">The sequence shown here is derived from an EMBL/GenBank/DDBJ whole genome shotgun (WGS) entry which is preliminary data.</text>
</comment>
<dbReference type="Proteomes" id="UP000324065">
    <property type="component" value="Unassembled WGS sequence"/>
</dbReference>
<dbReference type="SUPFAM" id="SSF53448">
    <property type="entry name" value="Nucleotide-diphospho-sugar transferases"/>
    <property type="match status" value="1"/>
</dbReference>
<name>A0A5M6ICT2_9PROT</name>
<dbReference type="Gene3D" id="2.160.10.10">
    <property type="entry name" value="Hexapeptide repeat proteins"/>
    <property type="match status" value="1"/>
</dbReference>
<evidence type="ECO:0000313" key="3">
    <source>
        <dbReference type="Proteomes" id="UP000324065"/>
    </source>
</evidence>
<dbReference type="PANTHER" id="PTHR22572">
    <property type="entry name" value="SUGAR-1-PHOSPHATE GUANYL TRANSFERASE"/>
    <property type="match status" value="1"/>
</dbReference>
<feature type="compositionally biased region" description="Pro residues" evidence="1">
    <location>
        <begin position="303"/>
        <end position="318"/>
    </location>
</feature>
<dbReference type="Gene3D" id="3.90.550.10">
    <property type="entry name" value="Spore Coat Polysaccharide Biosynthesis Protein SpsA, Chain A"/>
    <property type="match status" value="1"/>
</dbReference>
<evidence type="ECO:0000313" key="2">
    <source>
        <dbReference type="EMBL" id="KAA5606071.1"/>
    </source>
</evidence>
<reference evidence="2 3" key="1">
    <citation type="submission" date="2019-09" db="EMBL/GenBank/DDBJ databases">
        <title>Genome sequence of Roseospira marina, one of the more divergent members of the non-sulfur purple photosynthetic bacterial family, the Rhodospirillaceae.</title>
        <authorList>
            <person name="Meyer T."/>
            <person name="Kyndt J."/>
        </authorList>
    </citation>
    <scope>NUCLEOTIDE SEQUENCE [LARGE SCALE GENOMIC DNA]</scope>
    <source>
        <strain evidence="2 3">DSM 15113</strain>
    </source>
</reference>
<evidence type="ECO:0000256" key="1">
    <source>
        <dbReference type="SAM" id="MobiDB-lite"/>
    </source>
</evidence>
<dbReference type="InterPro" id="IPR050486">
    <property type="entry name" value="Mannose-1P_guanyltransferase"/>
</dbReference>